<keyword evidence="1" id="KW-0808">Transferase</keyword>
<dbReference type="InterPro" id="IPR000182">
    <property type="entry name" value="GNAT_dom"/>
</dbReference>
<dbReference type="SUPFAM" id="SSF55729">
    <property type="entry name" value="Acyl-CoA N-acyltransferases (Nat)"/>
    <property type="match status" value="1"/>
</dbReference>
<reference evidence="3 4" key="1">
    <citation type="journal article" date="2019" name="Int. J. Syst. Evol. Microbiol.">
        <title>The Global Catalogue of Microorganisms (GCM) 10K type strain sequencing project: providing services to taxonomists for standard genome sequencing and annotation.</title>
        <authorList>
            <consortium name="The Broad Institute Genomics Platform"/>
            <consortium name="The Broad Institute Genome Sequencing Center for Infectious Disease"/>
            <person name="Wu L."/>
            <person name="Ma J."/>
        </authorList>
    </citation>
    <scope>NUCLEOTIDE SEQUENCE [LARGE SCALE GENOMIC DNA]</scope>
    <source>
        <strain evidence="3 4">JCM 12149</strain>
    </source>
</reference>
<evidence type="ECO:0000313" key="3">
    <source>
        <dbReference type="EMBL" id="GAA0439842.1"/>
    </source>
</evidence>
<dbReference type="RefSeq" id="WP_343752307.1">
    <property type="nucleotide sequence ID" value="NZ_BAAADM010000041.1"/>
</dbReference>
<dbReference type="PANTHER" id="PTHR13947:SF37">
    <property type="entry name" value="LD18367P"/>
    <property type="match status" value="1"/>
</dbReference>
<dbReference type="Gene3D" id="3.40.630.30">
    <property type="match status" value="1"/>
</dbReference>
<evidence type="ECO:0000256" key="1">
    <source>
        <dbReference type="ARBA" id="ARBA00022679"/>
    </source>
</evidence>
<dbReference type="InterPro" id="IPR050769">
    <property type="entry name" value="NAT_camello-type"/>
</dbReference>
<dbReference type="EMBL" id="BAAADM010000041">
    <property type="protein sequence ID" value="GAA0439842.1"/>
    <property type="molecule type" value="Genomic_DNA"/>
</dbReference>
<name>A0ABN0Z986_9BACI</name>
<gene>
    <name evidence="3" type="ORF">GCM10008983_15940</name>
</gene>
<feature type="domain" description="N-acetyltransferase" evidence="2">
    <location>
        <begin position="18"/>
        <end position="179"/>
    </location>
</feature>
<proteinExistence type="predicted"/>
<organism evidence="3 4">
    <name type="scientific">Lentibacillus halophilus</name>
    <dbReference type="NCBI Taxonomy" id="295065"/>
    <lineage>
        <taxon>Bacteria</taxon>
        <taxon>Bacillati</taxon>
        <taxon>Bacillota</taxon>
        <taxon>Bacilli</taxon>
        <taxon>Bacillales</taxon>
        <taxon>Bacillaceae</taxon>
        <taxon>Lentibacillus</taxon>
    </lineage>
</organism>
<evidence type="ECO:0000313" key="4">
    <source>
        <dbReference type="Proteomes" id="UP001501459"/>
    </source>
</evidence>
<accession>A0ABN0Z986</accession>
<comment type="caution">
    <text evidence="3">The sequence shown here is derived from an EMBL/GenBank/DDBJ whole genome shotgun (WGS) entry which is preliminary data.</text>
</comment>
<dbReference type="InterPro" id="IPR016181">
    <property type="entry name" value="Acyl_CoA_acyltransferase"/>
</dbReference>
<dbReference type="PROSITE" id="PS51186">
    <property type="entry name" value="GNAT"/>
    <property type="match status" value="1"/>
</dbReference>
<dbReference type="Pfam" id="PF13420">
    <property type="entry name" value="Acetyltransf_4"/>
    <property type="match status" value="1"/>
</dbReference>
<sequence>MVTIHIVDKNRKRSGAAIDIRLLGIHDAEAYRDLCLEAMLNSPESYTSSYGEVKKQSVYTFKVRLQSENIFTFGAYSGDELAGMITLMREVRQKTAHRTALFMLYVTPYERGKGIGRQLIQTAVDHAKSLDGVEQINLSIIVNNSTLKRFCYAMGFSPIGVHKQAVKAGDHYYDEEHMIMLVH</sequence>
<dbReference type="Proteomes" id="UP001501459">
    <property type="component" value="Unassembled WGS sequence"/>
</dbReference>
<dbReference type="CDD" id="cd04301">
    <property type="entry name" value="NAT_SF"/>
    <property type="match status" value="1"/>
</dbReference>
<dbReference type="PANTHER" id="PTHR13947">
    <property type="entry name" value="GNAT FAMILY N-ACETYLTRANSFERASE"/>
    <property type="match status" value="1"/>
</dbReference>
<evidence type="ECO:0000259" key="2">
    <source>
        <dbReference type="PROSITE" id="PS51186"/>
    </source>
</evidence>
<protein>
    <submittedName>
        <fullName evidence="3">GNAT family N-acetyltransferase</fullName>
    </submittedName>
</protein>
<keyword evidence="4" id="KW-1185">Reference proteome</keyword>